<dbReference type="InterPro" id="IPR007387">
    <property type="entry name" value="TRAP_DctQ"/>
</dbReference>
<dbReference type="GO" id="GO:0022857">
    <property type="term" value="F:transmembrane transporter activity"/>
    <property type="evidence" value="ECO:0007669"/>
    <property type="project" value="UniProtKB-UniRule"/>
</dbReference>
<evidence type="ECO:0000256" key="7">
    <source>
        <dbReference type="ARBA" id="ARBA00023136"/>
    </source>
</evidence>
<evidence type="ECO:0000256" key="6">
    <source>
        <dbReference type="ARBA" id="ARBA00022989"/>
    </source>
</evidence>
<keyword evidence="5 9" id="KW-0812">Transmembrane</keyword>
<evidence type="ECO:0000256" key="9">
    <source>
        <dbReference type="RuleBase" id="RU369079"/>
    </source>
</evidence>
<evidence type="ECO:0000313" key="12">
    <source>
        <dbReference type="Proteomes" id="UP000032611"/>
    </source>
</evidence>
<dbReference type="PANTHER" id="PTHR35011">
    <property type="entry name" value="2,3-DIKETO-L-GULONATE TRAP TRANSPORTER SMALL PERMEASE PROTEIN YIAM"/>
    <property type="match status" value="1"/>
</dbReference>
<evidence type="ECO:0000256" key="4">
    <source>
        <dbReference type="ARBA" id="ARBA00022519"/>
    </source>
</evidence>
<keyword evidence="12" id="KW-1185">Reference proteome</keyword>
<comment type="subcellular location">
    <subcellularLocation>
        <location evidence="1 9">Cell inner membrane</location>
        <topology evidence="1 9">Multi-pass membrane protein</topology>
    </subcellularLocation>
</comment>
<dbReference type="GO" id="GO:0015740">
    <property type="term" value="P:C4-dicarboxylate transport"/>
    <property type="evidence" value="ECO:0007669"/>
    <property type="project" value="TreeGrafter"/>
</dbReference>
<dbReference type="EMBL" id="CP010803">
    <property type="protein sequence ID" value="AJY47950.1"/>
    <property type="molecule type" value="Genomic_DNA"/>
</dbReference>
<dbReference type="Pfam" id="PF04290">
    <property type="entry name" value="DctQ"/>
    <property type="match status" value="1"/>
</dbReference>
<dbReference type="InterPro" id="IPR055348">
    <property type="entry name" value="DctQ"/>
</dbReference>
<keyword evidence="4 9" id="KW-0997">Cell inner membrane</keyword>
<dbReference type="AlphaFoldDB" id="A0A0D5LVH8"/>
<evidence type="ECO:0000256" key="1">
    <source>
        <dbReference type="ARBA" id="ARBA00004429"/>
    </source>
</evidence>
<dbReference type="PATRIC" id="fig|1486262.3.peg.1111"/>
<keyword evidence="7 9" id="KW-0472">Membrane</keyword>
<organism evidence="11 12">
    <name type="scientific">Martelella endophytica</name>
    <dbReference type="NCBI Taxonomy" id="1486262"/>
    <lineage>
        <taxon>Bacteria</taxon>
        <taxon>Pseudomonadati</taxon>
        <taxon>Pseudomonadota</taxon>
        <taxon>Alphaproteobacteria</taxon>
        <taxon>Hyphomicrobiales</taxon>
        <taxon>Aurantimonadaceae</taxon>
        <taxon>Martelella</taxon>
    </lineage>
</organism>
<keyword evidence="6 9" id="KW-1133">Transmembrane helix</keyword>
<keyword evidence="2 9" id="KW-0813">Transport</keyword>
<dbReference type="PANTHER" id="PTHR35011:SF10">
    <property type="entry name" value="TRAP TRANSPORTER SMALL PERMEASE PROTEIN"/>
    <property type="match status" value="1"/>
</dbReference>
<name>A0A0D5LVH8_MAREN</name>
<sequence>MTFTDRTARLSETVAMVLLYGFCALMLAEIFSRGFLRTSLAFSWEYSAFAMCGVFLLGFGPALRHGTQVRVGFLLSRPLIGRYADIAATLVGLVFAALMFEAFFTIFRSSLTSGLRQSSYIATPLAIPQALAVIGAAEFILALLARLLRLLIGEPPELPRESDATDG</sequence>
<feature type="transmembrane region" description="Helical" evidence="9">
    <location>
        <begin position="127"/>
        <end position="148"/>
    </location>
</feature>
<comment type="function">
    <text evidence="9">Part of the tripartite ATP-independent periplasmic (TRAP) transport system.</text>
</comment>
<evidence type="ECO:0000259" key="10">
    <source>
        <dbReference type="Pfam" id="PF04290"/>
    </source>
</evidence>
<evidence type="ECO:0000256" key="3">
    <source>
        <dbReference type="ARBA" id="ARBA00022475"/>
    </source>
</evidence>
<dbReference type="GO" id="GO:0005886">
    <property type="term" value="C:plasma membrane"/>
    <property type="evidence" value="ECO:0007669"/>
    <property type="project" value="UniProtKB-SubCell"/>
</dbReference>
<accession>A0A0D5LVH8</accession>
<evidence type="ECO:0000256" key="5">
    <source>
        <dbReference type="ARBA" id="ARBA00022692"/>
    </source>
</evidence>
<feature type="transmembrane region" description="Helical" evidence="9">
    <location>
        <begin position="12"/>
        <end position="32"/>
    </location>
</feature>
<evidence type="ECO:0000313" key="11">
    <source>
        <dbReference type="EMBL" id="AJY47950.1"/>
    </source>
</evidence>
<dbReference type="KEGG" id="mey:TM49_05430"/>
<feature type="domain" description="Tripartite ATP-independent periplasmic transporters DctQ component" evidence="10">
    <location>
        <begin position="23"/>
        <end position="151"/>
    </location>
</feature>
<protein>
    <recommendedName>
        <fullName evidence="9">TRAP transporter small permease protein</fullName>
    </recommendedName>
</protein>
<dbReference type="Proteomes" id="UP000032611">
    <property type="component" value="Chromosome"/>
</dbReference>
<comment type="similarity">
    <text evidence="8 9">Belongs to the TRAP transporter small permease family.</text>
</comment>
<feature type="transmembrane region" description="Helical" evidence="9">
    <location>
        <begin position="83"/>
        <end position="107"/>
    </location>
</feature>
<proteinExistence type="inferred from homology"/>
<reference evidence="11 12" key="1">
    <citation type="journal article" date="2015" name="Genome Announc.">
        <title>Complete genome sequence of Martelella endophytica YC6887, which has antifungal activity associated with a halophyte.</title>
        <authorList>
            <person name="Khan A."/>
            <person name="Khan H."/>
            <person name="Chung E.J."/>
            <person name="Hossain M.T."/>
            <person name="Chung Y.R."/>
        </authorList>
    </citation>
    <scope>NUCLEOTIDE SEQUENCE [LARGE SCALE GENOMIC DNA]</scope>
    <source>
        <strain evidence="11">YC6887</strain>
    </source>
</reference>
<keyword evidence="3" id="KW-1003">Cell membrane</keyword>
<dbReference type="HOGENOM" id="CLU_086356_2_3_5"/>
<evidence type="ECO:0000256" key="8">
    <source>
        <dbReference type="ARBA" id="ARBA00038436"/>
    </source>
</evidence>
<dbReference type="STRING" id="1486262.TM49_05430"/>
<evidence type="ECO:0000256" key="2">
    <source>
        <dbReference type="ARBA" id="ARBA00022448"/>
    </source>
</evidence>
<gene>
    <name evidence="11" type="ORF">TM49_05430</name>
</gene>
<feature type="transmembrane region" description="Helical" evidence="9">
    <location>
        <begin position="44"/>
        <end position="63"/>
    </location>
</feature>
<comment type="subunit">
    <text evidence="9">The complex comprises the extracytoplasmic solute receptor protein and the two transmembrane proteins.</text>
</comment>